<dbReference type="Gene3D" id="1.10.10.2910">
    <property type="match status" value="1"/>
</dbReference>
<dbReference type="eggNOG" id="COG2856">
    <property type="taxonomic scope" value="Bacteria"/>
</dbReference>
<protein>
    <recommendedName>
        <fullName evidence="1">IrrE N-terminal-like domain-containing protein</fullName>
    </recommendedName>
</protein>
<evidence type="ECO:0000259" key="1">
    <source>
        <dbReference type="Pfam" id="PF06114"/>
    </source>
</evidence>
<dbReference type="Proteomes" id="UP000001556">
    <property type="component" value="Chromosome"/>
</dbReference>
<evidence type="ECO:0000313" key="3">
    <source>
        <dbReference type="Proteomes" id="UP000001556"/>
    </source>
</evidence>
<dbReference type="PANTHER" id="PTHR43236">
    <property type="entry name" value="ANTITOXIN HIGA1"/>
    <property type="match status" value="1"/>
</dbReference>
<dbReference type="InterPro" id="IPR052345">
    <property type="entry name" value="Rad_response_metalloprotease"/>
</dbReference>
<dbReference type="AlphaFoldDB" id="A4J2Z8"/>
<organism evidence="2 3">
    <name type="scientific">Desulforamulus reducens (strain ATCC BAA-1160 / DSM 100696 / MI-1)</name>
    <name type="common">Desulfotomaculum reducens</name>
    <dbReference type="NCBI Taxonomy" id="349161"/>
    <lineage>
        <taxon>Bacteria</taxon>
        <taxon>Bacillati</taxon>
        <taxon>Bacillota</taxon>
        <taxon>Clostridia</taxon>
        <taxon>Eubacteriales</taxon>
        <taxon>Peptococcaceae</taxon>
        <taxon>Desulforamulus</taxon>
    </lineage>
</organism>
<reference evidence="2 3" key="1">
    <citation type="submission" date="2007-03" db="EMBL/GenBank/DDBJ databases">
        <title>Complete sequence of Desulfotomaculum reducens MI-1.</title>
        <authorList>
            <consortium name="US DOE Joint Genome Institute"/>
            <person name="Copeland A."/>
            <person name="Lucas S."/>
            <person name="Lapidus A."/>
            <person name="Barry K."/>
            <person name="Detter J.C."/>
            <person name="Glavina del Rio T."/>
            <person name="Hammon N."/>
            <person name="Israni S."/>
            <person name="Dalin E."/>
            <person name="Tice H."/>
            <person name="Pitluck S."/>
            <person name="Sims D."/>
            <person name="Brettin T."/>
            <person name="Bruce D."/>
            <person name="Han C."/>
            <person name="Tapia R."/>
            <person name="Schmutz J."/>
            <person name="Larimer F."/>
            <person name="Land M."/>
            <person name="Hauser L."/>
            <person name="Kyrpides N."/>
            <person name="Kim E."/>
            <person name="Tebo B.M."/>
            <person name="Richardson P."/>
        </authorList>
    </citation>
    <scope>NUCLEOTIDE SEQUENCE [LARGE SCALE GENOMIC DNA]</scope>
    <source>
        <strain evidence="2 3">MI-1</strain>
    </source>
</reference>
<gene>
    <name evidence="2" type="ordered locus">Dred_0915</name>
</gene>
<feature type="domain" description="IrrE N-terminal-like" evidence="1">
    <location>
        <begin position="60"/>
        <end position="163"/>
    </location>
</feature>
<dbReference type="PANTHER" id="PTHR43236:SF2">
    <property type="entry name" value="BLL0069 PROTEIN"/>
    <property type="match status" value="1"/>
</dbReference>
<dbReference type="KEGG" id="drm:Dred_0915"/>
<proteinExistence type="predicted"/>
<dbReference type="EMBL" id="CP000612">
    <property type="protein sequence ID" value="ABO49451.1"/>
    <property type="molecule type" value="Genomic_DNA"/>
</dbReference>
<name>A4J2Z8_DESRM</name>
<sequence length="341" mass="39715">MPTSRRPTQIRAEYAKEQALIFLREMGVDNPPVPVKQLIKKLGKLFLFDSKMNPEFAEDKGFSCTSETGYNIYINRDLPSGMDNFTYGHEMAHIVLNHHLEFDVEYLTDKELWILDREADIFSANLLMQESWFRSSIKFPLTVPEIGRLKNLYDVSWDALSNRFDELGIYAKEGINNLFTEWKRKKEISCNFTTINIHSVDGISYDNEMIIESFHYKSTEEITIERCFNMSEPFLFPEIDENMRFLKCPACGNSVFSPCASFCKKCGHYLYNICTNVQSDPRELNNLCGDKNVPDALYCEYCGCITAIGQYIQRLENERKRQIEPEDTEDEVLLGNYHTRF</sequence>
<dbReference type="HOGENOM" id="CLU_768843_0_0_9"/>
<evidence type="ECO:0000313" key="2">
    <source>
        <dbReference type="EMBL" id="ABO49451.1"/>
    </source>
</evidence>
<dbReference type="STRING" id="349161.Dred_0915"/>
<keyword evidence="3" id="KW-1185">Reference proteome</keyword>
<dbReference type="InterPro" id="IPR010359">
    <property type="entry name" value="IrrE_HExxH"/>
</dbReference>
<accession>A4J2Z8</accession>
<dbReference type="Pfam" id="PF06114">
    <property type="entry name" value="Peptidase_M78"/>
    <property type="match status" value="1"/>
</dbReference>